<reference evidence="1" key="1">
    <citation type="submission" date="2020-02" db="EMBL/GenBank/DDBJ databases">
        <authorList>
            <person name="Meier V. D."/>
        </authorList>
    </citation>
    <scope>NUCLEOTIDE SEQUENCE</scope>
    <source>
        <strain evidence="1">AVDCRST_MAG41</strain>
    </source>
</reference>
<gene>
    <name evidence="1" type="ORF">AVDCRST_MAG41-830</name>
</gene>
<name>A0A6J4HNA3_9ACTN</name>
<sequence length="99" mass="9709">MVVSPTAALAAGGPVVRPDGDIVRQWTGTPGSAAAAIADAVVQPTAVSGANFIYGSRPGNVTEVTVGTRNLAGGIAASEAWVCANTGSTTTLLIEAVSQ</sequence>
<protein>
    <submittedName>
        <fullName evidence="1">Uncharacterized protein</fullName>
    </submittedName>
</protein>
<proteinExistence type="predicted"/>
<accession>A0A6J4HNA3</accession>
<evidence type="ECO:0000313" key="1">
    <source>
        <dbReference type="EMBL" id="CAA9228959.1"/>
    </source>
</evidence>
<organism evidence="1">
    <name type="scientific">uncultured Mycobacteriales bacterium</name>
    <dbReference type="NCBI Taxonomy" id="581187"/>
    <lineage>
        <taxon>Bacteria</taxon>
        <taxon>Bacillati</taxon>
        <taxon>Actinomycetota</taxon>
        <taxon>Actinomycetes</taxon>
        <taxon>Mycobacteriales</taxon>
        <taxon>environmental samples</taxon>
    </lineage>
</organism>
<dbReference type="EMBL" id="CADCTP010000087">
    <property type="protein sequence ID" value="CAA9228959.1"/>
    <property type="molecule type" value="Genomic_DNA"/>
</dbReference>
<dbReference type="AlphaFoldDB" id="A0A6J4HNA3"/>